<dbReference type="PANTHER" id="PTHR33778">
    <property type="entry name" value="PROTEIN MGTC"/>
    <property type="match status" value="1"/>
</dbReference>
<evidence type="ECO:0000313" key="9">
    <source>
        <dbReference type="EMBL" id="BAL58699.1"/>
    </source>
</evidence>
<gene>
    <name evidence="9" type="ORF">HGMM_OP2C247</name>
</gene>
<sequence>MRLLVAALLGALVGWEREQAQRPAGLRTYMLVSFGSAFFTVLSVTAFGPNADPGRLAANIVVGIGFLGAGTIFREGEVVRGLTTAAGLWAVAAIGMAAGVGQYLLAAISTVIVLVILAGVRLLETHKNIR</sequence>
<feature type="domain" description="MgtC/SapB/SrpB/YhiD N-terminal" evidence="8">
    <location>
        <begin position="3"/>
        <end position="124"/>
    </location>
</feature>
<dbReference type="InterPro" id="IPR003416">
    <property type="entry name" value="MgtC/SapB/SrpB/YhiD_fam"/>
</dbReference>
<feature type="transmembrane region" description="Helical" evidence="7">
    <location>
        <begin position="93"/>
        <end position="120"/>
    </location>
</feature>
<dbReference type="GO" id="GO:0005886">
    <property type="term" value="C:plasma membrane"/>
    <property type="evidence" value="ECO:0007669"/>
    <property type="project" value="UniProtKB-SubCell"/>
</dbReference>
<comment type="subcellular location">
    <subcellularLocation>
        <location evidence="1">Cell membrane</location>
        <topology evidence="1">Multi-pass membrane protein</topology>
    </subcellularLocation>
</comment>
<evidence type="ECO:0000256" key="3">
    <source>
        <dbReference type="ARBA" id="ARBA00022475"/>
    </source>
</evidence>
<accession>H5SRI2</accession>
<protein>
    <submittedName>
        <fullName evidence="9">Mg2+ transporter-C (MgtC) family protein</fullName>
    </submittedName>
</protein>
<keyword evidence="4 7" id="KW-0812">Transmembrane</keyword>
<feature type="transmembrane region" description="Helical" evidence="7">
    <location>
        <begin position="56"/>
        <end position="73"/>
    </location>
</feature>
<keyword evidence="5 7" id="KW-1133">Transmembrane helix</keyword>
<reference evidence="9" key="2">
    <citation type="journal article" date="2012" name="PLoS ONE">
        <title>A Deeply Branching Thermophilic Bacterium with an Ancient Acetyl-CoA Pathway Dominates a Subsurface Ecosystem.</title>
        <authorList>
            <person name="Takami H."/>
            <person name="Noguchi H."/>
            <person name="Takaki Y."/>
            <person name="Uchiyama I."/>
            <person name="Toyoda A."/>
            <person name="Nishi S."/>
            <person name="Chee G.-J."/>
            <person name="Arai W."/>
            <person name="Nunoura T."/>
            <person name="Itoh T."/>
            <person name="Hattori M."/>
            <person name="Takai K."/>
        </authorList>
    </citation>
    <scope>NUCLEOTIDE SEQUENCE</scope>
</reference>
<evidence type="ECO:0000256" key="5">
    <source>
        <dbReference type="ARBA" id="ARBA00022989"/>
    </source>
</evidence>
<keyword evidence="3" id="KW-1003">Cell membrane</keyword>
<evidence type="ECO:0000256" key="7">
    <source>
        <dbReference type="SAM" id="Phobius"/>
    </source>
</evidence>
<organism evidence="9">
    <name type="scientific">Acetithermum autotrophicum</name>
    <dbReference type="NCBI Taxonomy" id="1446466"/>
    <lineage>
        <taxon>Bacteria</taxon>
        <taxon>Candidatus Bipolaricaulota</taxon>
        <taxon>Candidatus Acetithermum</taxon>
    </lineage>
</organism>
<keyword evidence="6 7" id="KW-0472">Membrane</keyword>
<evidence type="ECO:0000259" key="8">
    <source>
        <dbReference type="Pfam" id="PF02308"/>
    </source>
</evidence>
<dbReference type="EMBL" id="AP011801">
    <property type="protein sequence ID" value="BAL58699.1"/>
    <property type="molecule type" value="Genomic_DNA"/>
</dbReference>
<dbReference type="InterPro" id="IPR049177">
    <property type="entry name" value="MgtC_SapB_SrpB_YhiD_N"/>
</dbReference>
<evidence type="ECO:0000256" key="2">
    <source>
        <dbReference type="ARBA" id="ARBA00009298"/>
    </source>
</evidence>
<name>H5SRI2_ACEAU</name>
<reference evidence="9" key="1">
    <citation type="journal article" date="2005" name="Environ. Microbiol.">
        <title>Genetic and functional properties of uncultivated thermophilic crenarchaeotes from a subsurface gold mine as revealed by analysis of genome fragments.</title>
        <authorList>
            <person name="Nunoura T."/>
            <person name="Hirayama H."/>
            <person name="Takami H."/>
            <person name="Oida H."/>
            <person name="Nishi S."/>
            <person name="Shimamura S."/>
            <person name="Suzuki Y."/>
            <person name="Inagaki F."/>
            <person name="Takai K."/>
            <person name="Nealson K.H."/>
            <person name="Horikoshi K."/>
        </authorList>
    </citation>
    <scope>NUCLEOTIDE SEQUENCE</scope>
</reference>
<feature type="transmembrane region" description="Helical" evidence="7">
    <location>
        <begin position="30"/>
        <end position="49"/>
    </location>
</feature>
<dbReference type="PRINTS" id="PR01837">
    <property type="entry name" value="MGTCSAPBPROT"/>
</dbReference>
<dbReference type="Pfam" id="PF02308">
    <property type="entry name" value="MgtC"/>
    <property type="match status" value="1"/>
</dbReference>
<evidence type="ECO:0000256" key="4">
    <source>
        <dbReference type="ARBA" id="ARBA00022692"/>
    </source>
</evidence>
<evidence type="ECO:0000256" key="6">
    <source>
        <dbReference type="ARBA" id="ARBA00023136"/>
    </source>
</evidence>
<dbReference type="AlphaFoldDB" id="H5SRI2"/>
<proteinExistence type="inferred from homology"/>
<dbReference type="PANTHER" id="PTHR33778:SF1">
    <property type="entry name" value="MAGNESIUM TRANSPORTER YHID-RELATED"/>
    <property type="match status" value="1"/>
</dbReference>
<comment type="similarity">
    <text evidence="2">Belongs to the MgtC/SapB family.</text>
</comment>
<evidence type="ECO:0000256" key="1">
    <source>
        <dbReference type="ARBA" id="ARBA00004651"/>
    </source>
</evidence>